<dbReference type="PANTHER" id="PTHR10884">
    <property type="entry name" value="NADH DEHYDROGENASE UBIQUINONE IRON-SULFUR PROTEIN 3"/>
    <property type="match status" value="1"/>
</dbReference>
<evidence type="ECO:0000313" key="8">
    <source>
        <dbReference type="EMBL" id="AEA33211.1"/>
    </source>
</evidence>
<dbReference type="InterPro" id="IPR010218">
    <property type="entry name" value="NADH_DH_suC"/>
</dbReference>
<keyword evidence="3" id="KW-0472">Membrane</keyword>
<dbReference type="Pfam" id="PF00329">
    <property type="entry name" value="Complex1_30kDa"/>
    <property type="match status" value="1"/>
</dbReference>
<gene>
    <name evidence="3" type="primary">nuoC</name>
    <name evidence="8" type="ordered locus">Hipma_0234</name>
</gene>
<proteinExistence type="inferred from homology"/>
<feature type="domain" description="NADH:ubiquinone oxidoreductase 30kDa subunit" evidence="7">
    <location>
        <begin position="30"/>
        <end position="151"/>
    </location>
</feature>
<evidence type="ECO:0000256" key="6">
    <source>
        <dbReference type="SAM" id="MobiDB-lite"/>
    </source>
</evidence>
<protein>
    <recommendedName>
        <fullName evidence="3">NADH-quinone oxidoreductase subunit C</fullName>
        <ecNumber evidence="3">7.1.1.-</ecNumber>
    </recommendedName>
    <alternativeName>
        <fullName evidence="3">NADH dehydrogenase I subunit C</fullName>
    </alternativeName>
    <alternativeName>
        <fullName evidence="3">NDH-1 subunit C</fullName>
    </alternativeName>
</protein>
<keyword evidence="3 5" id="KW-0874">Quinone</keyword>
<dbReference type="InterPro" id="IPR001268">
    <property type="entry name" value="NADH_UbQ_OxRdtase_30kDa_su"/>
</dbReference>
<comment type="function">
    <text evidence="3">NDH-1 shuttles electrons from NADH, via FMN and iron-sulfur (Fe-S) centers, to quinones in the respiratory chain. The immediate electron acceptor for the enzyme in this species is believed to be ubiquinone. Couples the redox reaction to proton translocation (for every two electrons transferred, four hydrogen ions are translocated across the cytoplasmic membrane), and thus conserves the redox energy in a proton gradient.</text>
</comment>
<dbReference type="Proteomes" id="UP000008139">
    <property type="component" value="Chromosome"/>
</dbReference>
<dbReference type="PROSITE" id="PS00542">
    <property type="entry name" value="COMPLEX1_30K"/>
    <property type="match status" value="1"/>
</dbReference>
<dbReference type="EMBL" id="CP002606">
    <property type="protein sequence ID" value="AEA33211.1"/>
    <property type="molecule type" value="Genomic_DNA"/>
</dbReference>
<reference evidence="8 9" key="1">
    <citation type="journal article" date="2011" name="Stand. Genomic Sci.">
        <title>Complete genome sequence of the thermophilic sulfur-reducer Hippea maritima type strain (MH(2)).</title>
        <authorList>
            <person name="Huntemann M."/>
            <person name="Lu M."/>
            <person name="Nolan M."/>
            <person name="Lapidus A."/>
            <person name="Lucas S."/>
            <person name="Hammon N."/>
            <person name="Deshpande S."/>
            <person name="Cheng J.F."/>
            <person name="Tapia R."/>
            <person name="Han C."/>
            <person name="Goodwin L."/>
            <person name="Pitluck S."/>
            <person name="Liolios K."/>
            <person name="Pagani I."/>
            <person name="Ivanova N."/>
            <person name="Ovchinikova G."/>
            <person name="Pati A."/>
            <person name="Chen A."/>
            <person name="Palaniappan K."/>
            <person name="Land M."/>
            <person name="Hauser L."/>
            <person name="Jeffries C.D."/>
            <person name="Detter J.C."/>
            <person name="Brambilla E.M."/>
            <person name="Rohde M."/>
            <person name="Spring S."/>
            <person name="Goker M."/>
            <person name="Woyke T."/>
            <person name="Bristow J."/>
            <person name="Eisen J.A."/>
            <person name="Markowitz V."/>
            <person name="Hugenholtz P."/>
            <person name="Kyrpides N.C."/>
            <person name="Klenk H.P."/>
            <person name="Mavromatis K."/>
        </authorList>
    </citation>
    <scope>NUCLEOTIDE SEQUENCE [LARGE SCALE GENOMIC DNA]</scope>
    <source>
        <strain evidence="9">ATCC 700847 / DSM 10411 / MH2</strain>
    </source>
</reference>
<keyword evidence="3" id="KW-1003">Cell membrane</keyword>
<keyword evidence="9" id="KW-1185">Reference proteome</keyword>
<dbReference type="EC" id="7.1.1.-" evidence="3"/>
<dbReference type="OrthoDB" id="9803286at2"/>
<dbReference type="RefSeq" id="WP_013681255.1">
    <property type="nucleotide sequence ID" value="NC_015318.1"/>
</dbReference>
<comment type="similarity">
    <text evidence="1 3 4">Belongs to the complex I 30 kDa subunit family.</text>
</comment>
<dbReference type="NCBIfam" id="TIGR01961">
    <property type="entry name" value="NuoC_fam"/>
    <property type="match status" value="1"/>
</dbReference>
<organism evidence="8 9">
    <name type="scientific">Hippea maritima (strain ATCC 700847 / DSM 10411 / MH2)</name>
    <dbReference type="NCBI Taxonomy" id="760142"/>
    <lineage>
        <taxon>Bacteria</taxon>
        <taxon>Pseudomonadati</taxon>
        <taxon>Campylobacterota</taxon>
        <taxon>Desulfurellia</taxon>
        <taxon>Desulfurellales</taxon>
        <taxon>Hippeaceae</taxon>
        <taxon>Hippea</taxon>
    </lineage>
</organism>
<evidence type="ECO:0000256" key="4">
    <source>
        <dbReference type="RuleBase" id="RU003456"/>
    </source>
</evidence>
<dbReference type="GO" id="GO:0050136">
    <property type="term" value="F:NADH dehydrogenase (quinone) (non-electrogenic) activity"/>
    <property type="evidence" value="ECO:0007669"/>
    <property type="project" value="UniProtKB-UniRule"/>
</dbReference>
<dbReference type="InParanoid" id="F2LXM5"/>
<dbReference type="HOGENOM" id="CLU_042628_6_0_7"/>
<keyword evidence="3" id="KW-0830">Ubiquinone</keyword>
<dbReference type="InterPro" id="IPR020396">
    <property type="entry name" value="NADH_UbQ_OxRdtase_CS"/>
</dbReference>
<evidence type="ECO:0000256" key="1">
    <source>
        <dbReference type="ARBA" id="ARBA00007569"/>
    </source>
</evidence>
<keyword evidence="3" id="KW-0997">Cell inner membrane</keyword>
<comment type="catalytic activity">
    <reaction evidence="3 5">
        <text>a quinone + NADH + 5 H(+)(in) = a quinol + NAD(+) + 4 H(+)(out)</text>
        <dbReference type="Rhea" id="RHEA:57888"/>
        <dbReference type="ChEBI" id="CHEBI:15378"/>
        <dbReference type="ChEBI" id="CHEBI:24646"/>
        <dbReference type="ChEBI" id="CHEBI:57540"/>
        <dbReference type="ChEBI" id="CHEBI:57945"/>
        <dbReference type="ChEBI" id="CHEBI:132124"/>
    </reaction>
</comment>
<comment type="subunit">
    <text evidence="3">NDH-1 is composed of 14 different subunits. Subunits NuoB, C, D, E, F, and G constitute the peripheral sector of the complex.</text>
</comment>
<evidence type="ECO:0000256" key="2">
    <source>
        <dbReference type="ARBA" id="ARBA00022448"/>
    </source>
</evidence>
<keyword evidence="2 3" id="KW-0813">Transport</keyword>
<dbReference type="InterPro" id="IPR037232">
    <property type="entry name" value="NADH_quin_OxRdtase_su_C/D-like"/>
</dbReference>
<dbReference type="GO" id="GO:0005886">
    <property type="term" value="C:plasma membrane"/>
    <property type="evidence" value="ECO:0007669"/>
    <property type="project" value="UniProtKB-SubCell"/>
</dbReference>
<dbReference type="GO" id="GO:0008137">
    <property type="term" value="F:NADH dehydrogenase (ubiquinone) activity"/>
    <property type="evidence" value="ECO:0007669"/>
    <property type="project" value="InterPro"/>
</dbReference>
<evidence type="ECO:0000256" key="5">
    <source>
        <dbReference type="RuleBase" id="RU003582"/>
    </source>
</evidence>
<keyword evidence="8" id="KW-0560">Oxidoreductase</keyword>
<evidence type="ECO:0000259" key="7">
    <source>
        <dbReference type="Pfam" id="PF00329"/>
    </source>
</evidence>
<dbReference type="HAMAP" id="MF_01357">
    <property type="entry name" value="NDH1_NuoC"/>
    <property type="match status" value="1"/>
</dbReference>
<dbReference type="GO" id="GO:0048038">
    <property type="term" value="F:quinone binding"/>
    <property type="evidence" value="ECO:0007669"/>
    <property type="project" value="UniProtKB-KW"/>
</dbReference>
<dbReference type="AlphaFoldDB" id="F2LXM5"/>
<evidence type="ECO:0000313" key="9">
    <source>
        <dbReference type="Proteomes" id="UP000008139"/>
    </source>
</evidence>
<feature type="region of interest" description="Disordered" evidence="6">
    <location>
        <begin position="152"/>
        <end position="176"/>
    </location>
</feature>
<sequence>MTNEELFEKIQSKFGEYIVEHDTFRNELSVTIKKEKLHEFMQFLHDDSELKFDYLVMMTAVDFPKREERFDLVYELRSIPHKMIMRVKTRTKEDEAVDSVCDIWHSANWDERETYDMFGIKFNNHPDLRRILMPEDWEGYPLRKDYPLKGKPEDDVWLDKHLPEGQIKKPRHTRMP</sequence>
<dbReference type="KEGG" id="hmr:Hipma_0234"/>
<keyword evidence="3 4" id="KW-1278">Translocase</keyword>
<dbReference type="SUPFAM" id="SSF143243">
    <property type="entry name" value="Nqo5-like"/>
    <property type="match status" value="1"/>
</dbReference>
<name>F2LXM5_HIPMA</name>
<comment type="subcellular location">
    <subcellularLocation>
        <location evidence="3">Cell inner membrane</location>
        <topology evidence="3">Peripheral membrane protein</topology>
        <orientation evidence="3">Cytoplasmic side</orientation>
    </subcellularLocation>
</comment>
<keyword evidence="3 4" id="KW-0520">NAD</keyword>
<feature type="compositionally biased region" description="Basic and acidic residues" evidence="6">
    <location>
        <begin position="152"/>
        <end position="167"/>
    </location>
</feature>
<dbReference type="eggNOG" id="COG0852">
    <property type="taxonomic scope" value="Bacteria"/>
</dbReference>
<dbReference type="PANTHER" id="PTHR10884:SF14">
    <property type="entry name" value="NADH DEHYDROGENASE [UBIQUINONE] IRON-SULFUR PROTEIN 3, MITOCHONDRIAL"/>
    <property type="match status" value="1"/>
</dbReference>
<dbReference type="STRING" id="760142.Hipma_0234"/>
<accession>F2LXM5</accession>
<dbReference type="Gene3D" id="3.30.460.80">
    <property type="entry name" value="NADH:ubiquinone oxidoreductase, 30kDa subunit"/>
    <property type="match status" value="1"/>
</dbReference>
<reference evidence="9" key="2">
    <citation type="submission" date="2011-03" db="EMBL/GenBank/DDBJ databases">
        <title>The complete genome of Hippea maritima DSM 10411.</title>
        <authorList>
            <consortium name="US DOE Joint Genome Institute (JGI-PGF)"/>
            <person name="Lucas S."/>
            <person name="Copeland A."/>
            <person name="Lapidus A."/>
            <person name="Bruce D."/>
            <person name="Goodwin L."/>
            <person name="Pitluck S."/>
            <person name="Peters L."/>
            <person name="Kyrpides N."/>
            <person name="Mavromatis K."/>
            <person name="Pagani I."/>
            <person name="Ivanova N."/>
            <person name="Mikhailova N."/>
            <person name="Lu M."/>
            <person name="Detter J.C."/>
            <person name="Tapia R."/>
            <person name="Han C."/>
            <person name="Land M."/>
            <person name="Hauser L."/>
            <person name="Markowitz V."/>
            <person name="Cheng J.-F."/>
            <person name="Hugenholtz P."/>
            <person name="Woyke T."/>
            <person name="Wu D."/>
            <person name="Spring S."/>
            <person name="Schroeder M."/>
            <person name="Brambilla E."/>
            <person name="Klenk H.-P."/>
            <person name="Eisen J.A."/>
        </authorList>
    </citation>
    <scope>NUCLEOTIDE SEQUENCE [LARGE SCALE GENOMIC DNA]</scope>
    <source>
        <strain evidence="9">ATCC 700847 / DSM 10411 / MH2</strain>
    </source>
</reference>
<evidence type="ECO:0000256" key="3">
    <source>
        <dbReference type="HAMAP-Rule" id="MF_01357"/>
    </source>
</evidence>